<dbReference type="AlphaFoldDB" id="A0A225DAX6"/>
<organism evidence="1 2">
    <name type="scientific">Fimbriiglobus ruber</name>
    <dbReference type="NCBI Taxonomy" id="1908690"/>
    <lineage>
        <taxon>Bacteria</taxon>
        <taxon>Pseudomonadati</taxon>
        <taxon>Planctomycetota</taxon>
        <taxon>Planctomycetia</taxon>
        <taxon>Gemmatales</taxon>
        <taxon>Gemmataceae</taxon>
        <taxon>Fimbriiglobus</taxon>
    </lineage>
</organism>
<comment type="caution">
    <text evidence="1">The sequence shown here is derived from an EMBL/GenBank/DDBJ whole genome shotgun (WGS) entry which is preliminary data.</text>
</comment>
<sequence length="174" mass="18894">MIVPPHDELQGWLSDAEAAELVRQTRGKTVLEVGTWKGRSAVVMALNGAARVVCVDHFRGDAYAGAADTLADWRRQVEVFGVRDRVHVLVGDFRAVLPLLALAAFEVIYYDADHEYEPTRDALRLALAAAPGAVMCVHDYAAGYPQVIRAVDEAAAGTGRRVRVIDTLAVLETP</sequence>
<protein>
    <recommendedName>
        <fullName evidence="3">Class I SAM-dependent methyltransferase</fullName>
    </recommendedName>
</protein>
<dbReference type="Gene3D" id="3.40.50.150">
    <property type="entry name" value="Vaccinia Virus protein VP39"/>
    <property type="match status" value="1"/>
</dbReference>
<dbReference type="EMBL" id="NIDE01000014">
    <property type="protein sequence ID" value="OWK38123.1"/>
    <property type="molecule type" value="Genomic_DNA"/>
</dbReference>
<dbReference type="OrthoDB" id="276962at2"/>
<dbReference type="SUPFAM" id="SSF53335">
    <property type="entry name" value="S-adenosyl-L-methionine-dependent methyltransferases"/>
    <property type="match status" value="1"/>
</dbReference>
<dbReference type="RefSeq" id="WP_088257956.1">
    <property type="nucleotide sequence ID" value="NZ_NIDE01000014.1"/>
</dbReference>
<gene>
    <name evidence="1" type="ORF">FRUB_07243</name>
</gene>
<evidence type="ECO:0000313" key="2">
    <source>
        <dbReference type="Proteomes" id="UP000214646"/>
    </source>
</evidence>
<evidence type="ECO:0000313" key="1">
    <source>
        <dbReference type="EMBL" id="OWK38123.1"/>
    </source>
</evidence>
<dbReference type="Proteomes" id="UP000214646">
    <property type="component" value="Unassembled WGS sequence"/>
</dbReference>
<name>A0A225DAX6_9BACT</name>
<reference evidence="2" key="1">
    <citation type="submission" date="2017-06" db="EMBL/GenBank/DDBJ databases">
        <title>Genome analysis of Fimbriiglobus ruber SP5, the first member of the order Planctomycetales with confirmed chitinolytic capability.</title>
        <authorList>
            <person name="Ravin N.V."/>
            <person name="Rakitin A.L."/>
            <person name="Ivanova A.A."/>
            <person name="Beletsky A.V."/>
            <person name="Kulichevskaya I.S."/>
            <person name="Mardanov A.V."/>
            <person name="Dedysh S.N."/>
        </authorList>
    </citation>
    <scope>NUCLEOTIDE SEQUENCE [LARGE SCALE GENOMIC DNA]</scope>
    <source>
        <strain evidence="2">SP5</strain>
    </source>
</reference>
<keyword evidence="2" id="KW-1185">Reference proteome</keyword>
<dbReference type="Pfam" id="PF13578">
    <property type="entry name" value="Methyltransf_24"/>
    <property type="match status" value="1"/>
</dbReference>
<accession>A0A225DAX6</accession>
<proteinExistence type="predicted"/>
<evidence type="ECO:0008006" key="3">
    <source>
        <dbReference type="Google" id="ProtNLM"/>
    </source>
</evidence>
<dbReference type="InterPro" id="IPR029063">
    <property type="entry name" value="SAM-dependent_MTases_sf"/>
</dbReference>